<evidence type="ECO:0000313" key="2">
    <source>
        <dbReference type="Proteomes" id="UP000829398"/>
    </source>
</evidence>
<protein>
    <submittedName>
        <fullName evidence="1">Reverse transcriptase domain-containing protein</fullName>
    </submittedName>
</protein>
<keyword evidence="1" id="KW-0695">RNA-directed DNA polymerase</keyword>
<evidence type="ECO:0000313" key="1">
    <source>
        <dbReference type="EMBL" id="KAH9753989.1"/>
    </source>
</evidence>
<dbReference type="Proteomes" id="UP000829398">
    <property type="component" value="Chromosome 5"/>
</dbReference>
<keyword evidence="2" id="KW-1185">Reference proteome</keyword>
<organism evidence="1 2">
    <name type="scientific">Citrus sinensis</name>
    <name type="common">Sweet orange</name>
    <name type="synonym">Citrus aurantium var. sinensis</name>
    <dbReference type="NCBI Taxonomy" id="2711"/>
    <lineage>
        <taxon>Eukaryota</taxon>
        <taxon>Viridiplantae</taxon>
        <taxon>Streptophyta</taxon>
        <taxon>Embryophyta</taxon>
        <taxon>Tracheophyta</taxon>
        <taxon>Spermatophyta</taxon>
        <taxon>Magnoliopsida</taxon>
        <taxon>eudicotyledons</taxon>
        <taxon>Gunneridae</taxon>
        <taxon>Pentapetalae</taxon>
        <taxon>rosids</taxon>
        <taxon>malvids</taxon>
        <taxon>Sapindales</taxon>
        <taxon>Rutaceae</taxon>
        <taxon>Aurantioideae</taxon>
        <taxon>Citrus</taxon>
    </lineage>
</organism>
<proteinExistence type="predicted"/>
<gene>
    <name evidence="1" type="ORF">KPL71_015279</name>
</gene>
<keyword evidence="1" id="KW-0548">Nucleotidyltransferase</keyword>
<keyword evidence="1" id="KW-0808">Transferase</keyword>
<comment type="caution">
    <text evidence="1">The sequence shown here is derived from an EMBL/GenBank/DDBJ whole genome shotgun (WGS) entry which is preliminary data.</text>
</comment>
<reference evidence="2" key="1">
    <citation type="journal article" date="2023" name="Hortic. Res.">
        <title>A chromosome-level phased genome enabling allele-level studies in sweet orange: a case study on citrus Huanglongbing tolerance.</title>
        <authorList>
            <person name="Wu B."/>
            <person name="Yu Q."/>
            <person name="Deng Z."/>
            <person name="Duan Y."/>
            <person name="Luo F."/>
            <person name="Gmitter F. Jr."/>
        </authorList>
    </citation>
    <scope>NUCLEOTIDE SEQUENCE [LARGE SCALE GENOMIC DNA]</scope>
    <source>
        <strain evidence="2">cv. Valencia</strain>
    </source>
</reference>
<dbReference type="EMBL" id="CM039174">
    <property type="protein sequence ID" value="KAH9753989.1"/>
    <property type="molecule type" value="Genomic_DNA"/>
</dbReference>
<name>A0ACB8KHU0_CITSI</name>
<sequence length="570" mass="65187">MAKACDRMSWSFILQMLRCFGFSDRWISLIKRAIHGPWFSVLVNGVSHGFFQSQNGLRQGDPLSPCLFIIAAAFLSRGLDQLYSQYPSLRYNTAAPLCVSHLSFADDIMIFVNGCRSSLHRLMNFLHHYETVSGQLINQSKSSFYVKGQTSISHKTIVQSITGFQPRQFPFTYLGCPVYVEGVRIRHFDDMIRKIRGRISGWANRLLSFGGKLVLIRHVLSSMPLHLFHVLRPPATVIQVLERLFTRFLWSDTNSQRRIHWCRWPSVCFPVAEGGLGVRSFSSLANAFEMKLWWRFRDQHSLWASFMKSKYYRTKHPSMVQFHYPASPLWRRLCSIRCTAEPHIRWLVRSDILRWAISRDENFSLRSSWDFVRRSRSQNEPRMMLCALGFFTWFLGVFVIGMLRLSDIYFWIAQWFNRYDSVAFNVNAVIFKVLLDIRLVSDAFGFKTSQLRGILDTQIGEGLKIIMPSCRPPHLVSWKKPPPGVVKLSVDGCSKGNPGLAATGGVLQDHQGVILAAFGSFLGHQSILFAELMALLEGLDLAAQLSFSDLEVESDSTTIVSWVISSSLVR</sequence>
<accession>A0ACB8KHU0</accession>